<evidence type="ECO:0000313" key="2">
    <source>
        <dbReference type="Proteomes" id="UP000076923"/>
    </source>
</evidence>
<name>A0A176TCZ8_9FLAO</name>
<dbReference type="OrthoDB" id="1431410at2"/>
<evidence type="ECO:0000313" key="1">
    <source>
        <dbReference type="EMBL" id="OAD45788.1"/>
    </source>
</evidence>
<comment type="caution">
    <text evidence="1">The sequence shown here is derived from an EMBL/GenBank/DDBJ whole genome shotgun (WGS) entry which is preliminary data.</text>
</comment>
<dbReference type="AlphaFoldDB" id="A0A176TCZ8"/>
<gene>
    <name evidence="1" type="ORF">LPB303_05740</name>
</gene>
<evidence type="ECO:0008006" key="3">
    <source>
        <dbReference type="Google" id="ProtNLM"/>
    </source>
</evidence>
<organism evidence="1 2">
    <name type="scientific">Polaribacter atrinae</name>
    <dbReference type="NCBI Taxonomy" id="1333662"/>
    <lineage>
        <taxon>Bacteria</taxon>
        <taxon>Pseudomonadati</taxon>
        <taxon>Bacteroidota</taxon>
        <taxon>Flavobacteriia</taxon>
        <taxon>Flavobacteriales</taxon>
        <taxon>Flavobacteriaceae</taxon>
    </lineage>
</organism>
<protein>
    <recommendedName>
        <fullName evidence="3">Lipoprotein</fullName>
    </recommendedName>
</protein>
<dbReference type="STRING" id="1333662.LPB303_05740"/>
<keyword evidence="2" id="KW-1185">Reference proteome</keyword>
<dbReference type="RefSeq" id="WP_068448747.1">
    <property type="nucleotide sequence ID" value="NZ_CP150660.1"/>
</dbReference>
<accession>A0A176TCZ8</accession>
<dbReference type="Proteomes" id="UP000076923">
    <property type="component" value="Unassembled WGS sequence"/>
</dbReference>
<reference evidence="1 2" key="1">
    <citation type="submission" date="2016-02" db="EMBL/GenBank/DDBJ databases">
        <title>Draft genome sequence of Polaribacter atrinae KACC17473.</title>
        <authorList>
            <person name="Shin S.-K."/>
            <person name="Yi H."/>
        </authorList>
    </citation>
    <scope>NUCLEOTIDE SEQUENCE [LARGE SCALE GENOMIC DNA]</scope>
    <source>
        <strain evidence="1 2">KACC 17473</strain>
    </source>
</reference>
<proteinExistence type="predicted"/>
<sequence length="216" mass="24671">MKQTIYLLLSVILFSCGNKKQETISTLQETPKLSIPAQHISVEDVKPIYEKEIEDWQELKMVNSFIKKFGKVSPNEALSNALELRDLVISLKDSVKPEIFDNPPFQTRINVLHNEVLRLADLTFIPAITSEEVNYQVDKTIAAFSTVNSKINSILAKKRFEEEIDLKFDFIGIDSTQMDSISKKSILLKRQEEDSIKKEELINPSPGKQGFLKKEL</sequence>
<dbReference type="PROSITE" id="PS51257">
    <property type="entry name" value="PROKAR_LIPOPROTEIN"/>
    <property type="match status" value="1"/>
</dbReference>
<dbReference type="EMBL" id="LVWE01000010">
    <property type="protein sequence ID" value="OAD45788.1"/>
    <property type="molecule type" value="Genomic_DNA"/>
</dbReference>